<dbReference type="SUPFAM" id="SSF55298">
    <property type="entry name" value="YjgF-like"/>
    <property type="match status" value="1"/>
</dbReference>
<dbReference type="PANTHER" id="PTHR47328:SF1">
    <property type="entry name" value="RUTC FAMILY PROTEIN YOAB"/>
    <property type="match status" value="1"/>
</dbReference>
<dbReference type="InterPro" id="IPR035709">
    <property type="entry name" value="YoaB-like"/>
</dbReference>
<sequence>MVNRITTPFSYSSAVIAGDYVFLGLHRGFGETFTQQMHDTFGHLQKTLLQCNASLDQVVKVNVYLKDIKDLPEMEKVFCDYFETDKFPARMTSTTEFFDADCLMMIDGVAYNPKSE</sequence>
<organism evidence="1 2">
    <name type="scientific">Paenibacillus segetis</name>
    <dbReference type="NCBI Taxonomy" id="1325360"/>
    <lineage>
        <taxon>Bacteria</taxon>
        <taxon>Bacillati</taxon>
        <taxon>Bacillota</taxon>
        <taxon>Bacilli</taxon>
        <taxon>Bacillales</taxon>
        <taxon>Paenibacillaceae</taxon>
        <taxon>Paenibacillus</taxon>
    </lineage>
</organism>
<dbReference type="InterPro" id="IPR006175">
    <property type="entry name" value="YjgF/YER057c/UK114"/>
</dbReference>
<dbReference type="CDD" id="cd00448">
    <property type="entry name" value="YjgF_YER057c_UK114_family"/>
    <property type="match status" value="1"/>
</dbReference>
<evidence type="ECO:0008006" key="3">
    <source>
        <dbReference type="Google" id="ProtNLM"/>
    </source>
</evidence>
<dbReference type="Pfam" id="PF01042">
    <property type="entry name" value="Ribonuc_L-PSP"/>
    <property type="match status" value="1"/>
</dbReference>
<evidence type="ECO:0000313" key="2">
    <source>
        <dbReference type="Proteomes" id="UP000659344"/>
    </source>
</evidence>
<dbReference type="PANTHER" id="PTHR47328">
    <property type="match status" value="1"/>
</dbReference>
<dbReference type="InterPro" id="IPR035959">
    <property type="entry name" value="RutC-like_sf"/>
</dbReference>
<dbReference type="Proteomes" id="UP000659344">
    <property type="component" value="Unassembled WGS sequence"/>
</dbReference>
<dbReference type="Gene3D" id="3.30.1330.40">
    <property type="entry name" value="RutC-like"/>
    <property type="match status" value="1"/>
</dbReference>
<gene>
    <name evidence="1" type="ORF">GCM10008013_32510</name>
</gene>
<comment type="caution">
    <text evidence="1">The sequence shown here is derived from an EMBL/GenBank/DDBJ whole genome shotgun (WGS) entry which is preliminary data.</text>
</comment>
<name>A0ABQ1YM67_9BACL</name>
<reference evidence="2" key="1">
    <citation type="journal article" date="2019" name="Int. J. Syst. Evol. Microbiol.">
        <title>The Global Catalogue of Microorganisms (GCM) 10K type strain sequencing project: providing services to taxonomists for standard genome sequencing and annotation.</title>
        <authorList>
            <consortium name="The Broad Institute Genomics Platform"/>
            <consortium name="The Broad Institute Genome Sequencing Center for Infectious Disease"/>
            <person name="Wu L."/>
            <person name="Ma J."/>
        </authorList>
    </citation>
    <scope>NUCLEOTIDE SEQUENCE [LARGE SCALE GENOMIC DNA]</scope>
    <source>
        <strain evidence="2">CGMCC 1.12769</strain>
    </source>
</reference>
<accession>A0ABQ1YM67</accession>
<protein>
    <recommendedName>
        <fullName evidence="3">2-iminobutanoate/2-iminopropanoate deaminase</fullName>
    </recommendedName>
</protein>
<dbReference type="EMBL" id="BMFT01000002">
    <property type="protein sequence ID" value="GGH29798.1"/>
    <property type="molecule type" value="Genomic_DNA"/>
</dbReference>
<evidence type="ECO:0000313" key="1">
    <source>
        <dbReference type="EMBL" id="GGH29798.1"/>
    </source>
</evidence>
<proteinExistence type="predicted"/>
<keyword evidence="2" id="KW-1185">Reference proteome</keyword>